<proteinExistence type="predicted"/>
<reference evidence="1 2" key="1">
    <citation type="submission" date="2015-12" db="EMBL/GenBank/DDBJ databases">
        <title>Genome sequence of Thalassospira xiamenensis MCCC 1A03005.</title>
        <authorList>
            <person name="Lu L."/>
            <person name="Lai Q."/>
            <person name="Shao Z."/>
            <person name="Qian P."/>
        </authorList>
    </citation>
    <scope>NUCLEOTIDE SEQUENCE [LARGE SCALE GENOMIC DNA]</scope>
    <source>
        <strain evidence="1 2">MCCC 1A03005</strain>
    </source>
</reference>
<accession>A0ABR5XWH7</accession>
<dbReference type="Gene3D" id="3.90.550.10">
    <property type="entry name" value="Spore Coat Polysaccharide Biosynthesis Protein SpsA, Chain A"/>
    <property type="match status" value="1"/>
</dbReference>
<sequence length="193" mass="21246">MGLTVVSVLRSGGQYQAWHVSRLQGQVKAATPSARFVCLSDVSVDCDRIDLLHDWPGWFAKIELFRPGLFAGSVIYLDLDTDVVGDIAPLAVREFTMLSDFYRPDLPASGVMGWCGDAPGEVYEAFRADPHGAMARCRHRDCWGDQGFIAAALKRAPSRFGREVVSYKVHCLKGVPDHAAIVAYHGVPKPWDV</sequence>
<name>A0ABR5XWH7_9PROT</name>
<evidence type="ECO:0000313" key="2">
    <source>
        <dbReference type="Proteomes" id="UP000076167"/>
    </source>
</evidence>
<gene>
    <name evidence="1" type="ORF">AUP40_04350</name>
</gene>
<comment type="caution">
    <text evidence="1">The sequence shown here is derived from an EMBL/GenBank/DDBJ whole genome shotgun (WGS) entry which is preliminary data.</text>
</comment>
<dbReference type="EMBL" id="LPXL01000056">
    <property type="protein sequence ID" value="KZC97174.1"/>
    <property type="molecule type" value="Genomic_DNA"/>
</dbReference>
<protein>
    <recommendedName>
        <fullName evidence="3">Glycosyl transferase</fullName>
    </recommendedName>
</protein>
<dbReference type="InterPro" id="IPR029044">
    <property type="entry name" value="Nucleotide-diphossugar_trans"/>
</dbReference>
<organism evidence="1 2">
    <name type="scientific">Thalassospira xiamenensis</name>
    <dbReference type="NCBI Taxonomy" id="220697"/>
    <lineage>
        <taxon>Bacteria</taxon>
        <taxon>Pseudomonadati</taxon>
        <taxon>Pseudomonadota</taxon>
        <taxon>Alphaproteobacteria</taxon>
        <taxon>Rhodospirillales</taxon>
        <taxon>Thalassospiraceae</taxon>
        <taxon>Thalassospira</taxon>
    </lineage>
</organism>
<evidence type="ECO:0000313" key="1">
    <source>
        <dbReference type="EMBL" id="KZC97174.1"/>
    </source>
</evidence>
<evidence type="ECO:0008006" key="3">
    <source>
        <dbReference type="Google" id="ProtNLM"/>
    </source>
</evidence>
<dbReference type="SUPFAM" id="SSF53448">
    <property type="entry name" value="Nucleotide-diphospho-sugar transferases"/>
    <property type="match status" value="1"/>
</dbReference>
<dbReference type="RefSeq" id="WP_063093012.1">
    <property type="nucleotide sequence ID" value="NZ_JAINWB010000003.1"/>
</dbReference>
<dbReference type="Proteomes" id="UP000076167">
    <property type="component" value="Unassembled WGS sequence"/>
</dbReference>
<keyword evidence="2" id="KW-1185">Reference proteome</keyword>